<gene>
    <name evidence="2" type="ORF">GCM10010912_56340</name>
</gene>
<keyword evidence="1" id="KW-1133">Transmembrane helix</keyword>
<dbReference type="AlphaFoldDB" id="A0A917FV78"/>
<evidence type="ECO:0000313" key="2">
    <source>
        <dbReference type="EMBL" id="GGG04312.1"/>
    </source>
</evidence>
<name>A0A917FV78_9BACL</name>
<proteinExistence type="predicted"/>
<feature type="transmembrane region" description="Helical" evidence="1">
    <location>
        <begin position="12"/>
        <end position="30"/>
    </location>
</feature>
<reference evidence="2" key="1">
    <citation type="journal article" date="2014" name="Int. J. Syst. Evol. Microbiol.">
        <title>Complete genome sequence of Corynebacterium casei LMG S-19264T (=DSM 44701T), isolated from a smear-ripened cheese.</title>
        <authorList>
            <consortium name="US DOE Joint Genome Institute (JGI-PGF)"/>
            <person name="Walter F."/>
            <person name="Albersmeier A."/>
            <person name="Kalinowski J."/>
            <person name="Ruckert C."/>
        </authorList>
    </citation>
    <scope>NUCLEOTIDE SEQUENCE</scope>
    <source>
        <strain evidence="2">CGMCC 1.16134</strain>
    </source>
</reference>
<sequence length="66" mass="7607">MVQGAGDSELLIFSVILDFIMVIHFGYSLFGETVEFPSAFEDVSSVRVYQALFQIYQGMWEYCPQR</sequence>
<keyword evidence="1" id="KW-0812">Transmembrane</keyword>
<keyword evidence="3" id="KW-1185">Reference proteome</keyword>
<dbReference type="Proteomes" id="UP000637643">
    <property type="component" value="Unassembled WGS sequence"/>
</dbReference>
<dbReference type="EMBL" id="BMKR01000037">
    <property type="protein sequence ID" value="GGG04312.1"/>
    <property type="molecule type" value="Genomic_DNA"/>
</dbReference>
<protein>
    <submittedName>
        <fullName evidence="2">Uncharacterized protein</fullName>
    </submittedName>
</protein>
<organism evidence="2 3">
    <name type="scientific">Paenibacillus albidus</name>
    <dbReference type="NCBI Taxonomy" id="2041023"/>
    <lineage>
        <taxon>Bacteria</taxon>
        <taxon>Bacillati</taxon>
        <taxon>Bacillota</taxon>
        <taxon>Bacilli</taxon>
        <taxon>Bacillales</taxon>
        <taxon>Paenibacillaceae</taxon>
        <taxon>Paenibacillus</taxon>
    </lineage>
</organism>
<evidence type="ECO:0000256" key="1">
    <source>
        <dbReference type="SAM" id="Phobius"/>
    </source>
</evidence>
<reference evidence="2" key="2">
    <citation type="submission" date="2020-09" db="EMBL/GenBank/DDBJ databases">
        <authorList>
            <person name="Sun Q."/>
            <person name="Zhou Y."/>
        </authorList>
    </citation>
    <scope>NUCLEOTIDE SEQUENCE</scope>
    <source>
        <strain evidence="2">CGMCC 1.16134</strain>
    </source>
</reference>
<evidence type="ECO:0000313" key="3">
    <source>
        <dbReference type="Proteomes" id="UP000637643"/>
    </source>
</evidence>
<keyword evidence="1" id="KW-0472">Membrane</keyword>
<accession>A0A917FV78</accession>
<comment type="caution">
    <text evidence="2">The sequence shown here is derived from an EMBL/GenBank/DDBJ whole genome shotgun (WGS) entry which is preliminary data.</text>
</comment>